<evidence type="ECO:0000256" key="1">
    <source>
        <dbReference type="ARBA" id="ARBA00022737"/>
    </source>
</evidence>
<dbReference type="InterPro" id="IPR011990">
    <property type="entry name" value="TPR-like_helical_dom_sf"/>
</dbReference>
<feature type="repeat" description="TPR" evidence="3">
    <location>
        <begin position="116"/>
        <end position="149"/>
    </location>
</feature>
<dbReference type="GO" id="GO:0072380">
    <property type="term" value="C:TRC complex"/>
    <property type="evidence" value="ECO:0007669"/>
    <property type="project" value="TreeGrafter"/>
</dbReference>
<keyword evidence="1" id="KW-0677">Repeat</keyword>
<protein>
    <submittedName>
        <fullName evidence="4">Uncharacterized protein</fullName>
    </submittedName>
</protein>
<dbReference type="PANTHER" id="PTHR45831">
    <property type="entry name" value="LD24721P"/>
    <property type="match status" value="1"/>
</dbReference>
<dbReference type="SUPFAM" id="SSF48452">
    <property type="entry name" value="TPR-like"/>
    <property type="match status" value="1"/>
</dbReference>
<keyword evidence="5" id="KW-1185">Reference proteome</keyword>
<dbReference type="GO" id="GO:0060090">
    <property type="term" value="F:molecular adaptor activity"/>
    <property type="evidence" value="ECO:0007669"/>
    <property type="project" value="TreeGrafter"/>
</dbReference>
<sequence>MDIHARHATLMIVMGNASINLKAIVAASIAFVMFSVATHAQEADLNDESELLEALVLADPTEAKRLERQLQALWSKSGSASADLLLKRGREAMDAEDYRAAIEHFTALTDHAPEFAEGWHMRASAFYNAQLFGPAIADLERTLTLNPNNYTAMLGLGHVLEQINQPELAYDAYVRAQSIHPHHEDVSKAVSRLATQVQGKSI</sequence>
<accession>A0A2R8CE95</accession>
<dbReference type="Gene3D" id="1.25.40.10">
    <property type="entry name" value="Tetratricopeptide repeat domain"/>
    <property type="match status" value="1"/>
</dbReference>
<dbReference type="InterPro" id="IPR019734">
    <property type="entry name" value="TPR_rpt"/>
</dbReference>
<evidence type="ECO:0000256" key="2">
    <source>
        <dbReference type="ARBA" id="ARBA00022803"/>
    </source>
</evidence>
<dbReference type="Pfam" id="PF13432">
    <property type="entry name" value="TPR_16"/>
    <property type="match status" value="1"/>
</dbReference>
<dbReference type="EMBL" id="ONZG01000013">
    <property type="protein sequence ID" value="SPJ30771.1"/>
    <property type="molecule type" value="Genomic_DNA"/>
</dbReference>
<gene>
    <name evidence="4" type="ORF">TRM7615_04305</name>
</gene>
<dbReference type="Proteomes" id="UP000244898">
    <property type="component" value="Unassembled WGS sequence"/>
</dbReference>
<dbReference type="SMART" id="SM00028">
    <property type="entry name" value="TPR"/>
    <property type="match status" value="3"/>
</dbReference>
<dbReference type="AlphaFoldDB" id="A0A2R8CE95"/>
<dbReference type="GO" id="GO:0016020">
    <property type="term" value="C:membrane"/>
    <property type="evidence" value="ECO:0007669"/>
    <property type="project" value="TreeGrafter"/>
</dbReference>
<dbReference type="InterPro" id="IPR047150">
    <property type="entry name" value="SGT"/>
</dbReference>
<keyword evidence="2 3" id="KW-0802">TPR repeat</keyword>
<dbReference type="PROSITE" id="PS50005">
    <property type="entry name" value="TPR"/>
    <property type="match status" value="2"/>
</dbReference>
<evidence type="ECO:0000313" key="5">
    <source>
        <dbReference type="Proteomes" id="UP000244898"/>
    </source>
</evidence>
<dbReference type="RefSeq" id="WP_108791566.1">
    <property type="nucleotide sequence ID" value="NZ_ONZG01000013.1"/>
</dbReference>
<organism evidence="4 5">
    <name type="scientific">Falsiruegeria mediterranea M17</name>
    <dbReference type="NCBI Taxonomy" id="1200281"/>
    <lineage>
        <taxon>Bacteria</taxon>
        <taxon>Pseudomonadati</taxon>
        <taxon>Pseudomonadota</taxon>
        <taxon>Alphaproteobacteria</taxon>
        <taxon>Rhodobacterales</taxon>
        <taxon>Roseobacteraceae</taxon>
        <taxon>Falsiruegeria</taxon>
    </lineage>
</organism>
<evidence type="ECO:0000313" key="4">
    <source>
        <dbReference type="EMBL" id="SPJ30771.1"/>
    </source>
</evidence>
<dbReference type="OrthoDB" id="9815010at2"/>
<evidence type="ECO:0000256" key="3">
    <source>
        <dbReference type="PROSITE-ProRule" id="PRU00339"/>
    </source>
</evidence>
<name>A0A2R8CE95_9RHOB</name>
<feature type="repeat" description="TPR" evidence="3">
    <location>
        <begin position="150"/>
        <end position="183"/>
    </location>
</feature>
<dbReference type="GO" id="GO:0006620">
    <property type="term" value="P:post-translational protein targeting to endoplasmic reticulum membrane"/>
    <property type="evidence" value="ECO:0007669"/>
    <property type="project" value="TreeGrafter"/>
</dbReference>
<dbReference type="PANTHER" id="PTHR45831:SF2">
    <property type="entry name" value="LD24721P"/>
    <property type="match status" value="1"/>
</dbReference>
<proteinExistence type="predicted"/>
<reference evidence="5" key="1">
    <citation type="submission" date="2018-03" db="EMBL/GenBank/DDBJ databases">
        <authorList>
            <person name="Rodrigo-Torres L."/>
            <person name="Arahal R. D."/>
            <person name="Lucena T."/>
        </authorList>
    </citation>
    <scope>NUCLEOTIDE SEQUENCE [LARGE SCALE GENOMIC DNA]</scope>
    <source>
        <strain evidence="5">CECT 7615</strain>
    </source>
</reference>